<reference evidence="11 12" key="1">
    <citation type="submission" date="2018-08" db="EMBL/GenBank/DDBJ databases">
        <title>Whole Genome Sequence of the Moderate Halophilic Marine Bacterium Marinobacter litoralis Sw-45.</title>
        <authorList>
            <person name="Musa H."/>
        </authorList>
    </citation>
    <scope>NUCLEOTIDE SEQUENCE [LARGE SCALE GENOMIC DNA]</scope>
    <source>
        <strain evidence="11 12">Sw-45</strain>
    </source>
</reference>
<comment type="caution">
    <text evidence="11">The sequence shown here is derived from an EMBL/GenBank/DDBJ whole genome shotgun (WGS) entry which is preliminary data.</text>
</comment>
<dbReference type="GO" id="GO:0008153">
    <property type="term" value="P:4-aminobenzoate biosynthetic process"/>
    <property type="evidence" value="ECO:0007669"/>
    <property type="project" value="UniProtKB-UniRule"/>
</dbReference>
<keyword evidence="4" id="KW-0663">Pyridoxal phosphate</keyword>
<proteinExistence type="inferred from homology"/>
<evidence type="ECO:0000313" key="12">
    <source>
        <dbReference type="Proteomes" id="UP000265903"/>
    </source>
</evidence>
<comment type="cofactor">
    <cofactor evidence="1">
        <name>pyridoxal 5'-phosphate</name>
        <dbReference type="ChEBI" id="CHEBI:597326"/>
    </cofactor>
</comment>
<comment type="similarity">
    <text evidence="2">Belongs to the class-IV pyridoxal-phosphate-dependent aminotransferase family.</text>
</comment>
<dbReference type="InterPro" id="IPR036038">
    <property type="entry name" value="Aminotransferase-like"/>
</dbReference>
<dbReference type="GO" id="GO:0030170">
    <property type="term" value="F:pyridoxal phosphate binding"/>
    <property type="evidence" value="ECO:0007669"/>
    <property type="project" value="InterPro"/>
</dbReference>
<dbReference type="GO" id="GO:0008696">
    <property type="term" value="F:4-amino-4-deoxychorismate lyase activity"/>
    <property type="evidence" value="ECO:0007669"/>
    <property type="project" value="UniProtKB-UniRule"/>
</dbReference>
<evidence type="ECO:0000256" key="1">
    <source>
        <dbReference type="ARBA" id="ARBA00001933"/>
    </source>
</evidence>
<name>A0A3M2RKU5_9GAMM</name>
<dbReference type="GO" id="GO:0046656">
    <property type="term" value="P:folic acid biosynthetic process"/>
    <property type="evidence" value="ECO:0007669"/>
    <property type="project" value="UniProtKB-KW"/>
</dbReference>
<evidence type="ECO:0000256" key="4">
    <source>
        <dbReference type="ARBA" id="ARBA00022898"/>
    </source>
</evidence>
<keyword evidence="12" id="KW-1185">Reference proteome</keyword>
<dbReference type="SUPFAM" id="SSF56752">
    <property type="entry name" value="D-aminoacid aminotransferase-like PLP-dependent enzymes"/>
    <property type="match status" value="1"/>
</dbReference>
<dbReference type="PANTHER" id="PTHR42743:SF2">
    <property type="entry name" value="AMINODEOXYCHORISMATE LYASE"/>
    <property type="match status" value="1"/>
</dbReference>
<evidence type="ECO:0000256" key="6">
    <source>
        <dbReference type="ARBA" id="ARBA00023239"/>
    </source>
</evidence>
<evidence type="ECO:0000256" key="3">
    <source>
        <dbReference type="ARBA" id="ARBA00011738"/>
    </source>
</evidence>
<dbReference type="PANTHER" id="PTHR42743">
    <property type="entry name" value="AMINO-ACID AMINOTRANSFERASE"/>
    <property type="match status" value="1"/>
</dbReference>
<organism evidence="11 12">
    <name type="scientific">Marinobacter litoralis</name>
    <dbReference type="NCBI Taxonomy" id="187981"/>
    <lineage>
        <taxon>Bacteria</taxon>
        <taxon>Pseudomonadati</taxon>
        <taxon>Pseudomonadota</taxon>
        <taxon>Gammaproteobacteria</taxon>
        <taxon>Pseudomonadales</taxon>
        <taxon>Marinobacteraceae</taxon>
        <taxon>Marinobacter</taxon>
    </lineage>
</organism>
<gene>
    <name evidence="11" type="primary">pabC</name>
    <name evidence="11" type="ORF">DOQ08_00644</name>
</gene>
<protein>
    <recommendedName>
        <fullName evidence="8 10">Aminodeoxychorismate lyase</fullName>
        <ecNumber evidence="8 10">4.1.3.38</ecNumber>
    </recommendedName>
</protein>
<dbReference type="NCBIfam" id="TIGR03461">
    <property type="entry name" value="pabC_Proteo"/>
    <property type="match status" value="1"/>
</dbReference>
<evidence type="ECO:0000256" key="7">
    <source>
        <dbReference type="ARBA" id="ARBA00035633"/>
    </source>
</evidence>
<keyword evidence="6 11" id="KW-0456">Lyase</keyword>
<dbReference type="GO" id="GO:0005829">
    <property type="term" value="C:cytosol"/>
    <property type="evidence" value="ECO:0007669"/>
    <property type="project" value="TreeGrafter"/>
</dbReference>
<dbReference type="InterPro" id="IPR017824">
    <property type="entry name" value="Aminodeoxychorismate_lyase_IV"/>
</dbReference>
<keyword evidence="5" id="KW-0289">Folate biosynthesis</keyword>
<evidence type="ECO:0000256" key="8">
    <source>
        <dbReference type="ARBA" id="ARBA00035676"/>
    </source>
</evidence>
<accession>A0A3M2RKU5</accession>
<comment type="subunit">
    <text evidence="3">Homodimer.</text>
</comment>
<dbReference type="InterPro" id="IPR050571">
    <property type="entry name" value="Class-IV_PLP-Dep_Aminotrnsfr"/>
</dbReference>
<dbReference type="Proteomes" id="UP000265903">
    <property type="component" value="Unassembled WGS sequence"/>
</dbReference>
<evidence type="ECO:0000256" key="10">
    <source>
        <dbReference type="NCBIfam" id="TIGR03461"/>
    </source>
</evidence>
<dbReference type="Gene3D" id="3.20.10.10">
    <property type="entry name" value="D-amino Acid Aminotransferase, subunit A, domain 2"/>
    <property type="match status" value="1"/>
</dbReference>
<evidence type="ECO:0000313" key="11">
    <source>
        <dbReference type="EMBL" id="RMJ05966.1"/>
    </source>
</evidence>
<dbReference type="OrthoDB" id="9805628at2"/>
<dbReference type="RefSeq" id="WP_114333445.1">
    <property type="nucleotide sequence ID" value="NZ_QMDL01000001.1"/>
</dbReference>
<dbReference type="EMBL" id="QMDL01000001">
    <property type="protein sequence ID" value="RMJ05966.1"/>
    <property type="molecule type" value="Genomic_DNA"/>
</dbReference>
<dbReference type="Gene3D" id="3.30.470.10">
    <property type="match status" value="1"/>
</dbReference>
<evidence type="ECO:0000256" key="9">
    <source>
        <dbReference type="ARBA" id="ARBA00049529"/>
    </source>
</evidence>
<dbReference type="InterPro" id="IPR043131">
    <property type="entry name" value="BCAT-like_N"/>
</dbReference>
<dbReference type="InterPro" id="IPR001544">
    <property type="entry name" value="Aminotrans_IV"/>
</dbReference>
<sequence length="272" mass="29734">MIALYWAEDGRFPPGDRGLAYGDGLFETIRVDGGSAHLKAYHLDRMTRDAARLHIPVNRSELEHIFHQAVERYSVHYSVDSWILKLTLTRGSGGRGYRPSPNMKPNLLVSHAAMPPLAPASGVAVDFSRVPLTVNPLLAGIKSLNRIEQVMAASELQDGLFEVLMANPAGHIVEGTRTNLFIETDDGWRTPSPDSVAVRGVMRRYVIERLRANAEEVHEAPILLDDMLASSCRGVYLTNSVLGVVSVRTLAGQDLPVTGRLATICGSTPKTE</sequence>
<dbReference type="InterPro" id="IPR043132">
    <property type="entry name" value="BCAT-like_C"/>
</dbReference>
<comment type="pathway">
    <text evidence="7">Cofactor biosynthesis; tetrahydrofolate biosynthesis; 4-aminobenzoate from chorismate: step 2/2.</text>
</comment>
<evidence type="ECO:0000256" key="5">
    <source>
        <dbReference type="ARBA" id="ARBA00022909"/>
    </source>
</evidence>
<comment type="catalytic activity">
    <reaction evidence="9">
        <text>4-amino-4-deoxychorismate = 4-aminobenzoate + pyruvate + H(+)</text>
        <dbReference type="Rhea" id="RHEA:16201"/>
        <dbReference type="ChEBI" id="CHEBI:15361"/>
        <dbReference type="ChEBI" id="CHEBI:15378"/>
        <dbReference type="ChEBI" id="CHEBI:17836"/>
        <dbReference type="ChEBI" id="CHEBI:58406"/>
        <dbReference type="EC" id="4.1.3.38"/>
    </reaction>
</comment>
<dbReference type="AlphaFoldDB" id="A0A3M2RKU5"/>
<dbReference type="EC" id="4.1.3.38" evidence="8 10"/>
<dbReference type="Pfam" id="PF01063">
    <property type="entry name" value="Aminotran_4"/>
    <property type="match status" value="1"/>
</dbReference>
<evidence type="ECO:0000256" key="2">
    <source>
        <dbReference type="ARBA" id="ARBA00009320"/>
    </source>
</evidence>